<dbReference type="EMBL" id="POUB01000330">
    <property type="protein sequence ID" value="PZF86921.1"/>
    <property type="molecule type" value="Genomic_DNA"/>
</dbReference>
<dbReference type="PANTHER" id="PTHR48267">
    <property type="entry name" value="CUPREDOXIN SUPERFAMILY PROTEIN"/>
    <property type="match status" value="1"/>
</dbReference>
<protein>
    <recommendedName>
        <fullName evidence="5">Copper oxidase</fullName>
    </recommendedName>
</protein>
<dbReference type="InterPro" id="IPR008972">
    <property type="entry name" value="Cupredoxin"/>
</dbReference>
<evidence type="ECO:0000256" key="2">
    <source>
        <dbReference type="SAM" id="MobiDB-lite"/>
    </source>
</evidence>
<dbReference type="SUPFAM" id="SSF49503">
    <property type="entry name" value="Cupredoxins"/>
    <property type="match status" value="2"/>
</dbReference>
<name>A0A2W2BHE9_9ACTN</name>
<sequence>MDLFRRLRIPWVDRVARTDAANGSRRSRLPAARSGDDPGPAPASLDPAAVPRCFGPVPNHARSPLPVLDADGQVVPGTGLRKFVDALPGLGAPGRTEPGAHLPVAVPDTLSYPGCDYYEIGLREYSQRLHRDLPATRLRGYRQLNLGTDGNGHNTVAPPERPWHLGPVVLARRGRPVRIKFINQLPTGPAGELFLPVDPTVHGAGPGPLDGPAPYPQNRAVLHLAGAQTGWISAGNPWQWITPAGEITPYPSGVGLTPVPDMPPPGAGATTFYHPNDQSGRLLWFHDNTVGLARLTVYSGQLALYLLTDPAEEQLVADGVLPAEQLPLVIEDKTFVPDDTQLAGEDPTWDRDRWGARGSLWHPHVYQPRQNPYRSGGTNPTGRWDYGPWSRTADGAPDVATGTAHDVTPAYPGPGPVPNPHHDPIADPDQPPLAPGVPHPSAVPEAYGDTMLVNGVAYPYVEVEPRTYRFRILNACLDRAVNLQLYRARSNGPMWGPDGGLADADAGEVPMVEAVRAPDRPAGWPADGRDGGVPDPRAAGPELVQIGTEGGLLPAPVVIPNRPVGYRYDRRDPTVLNVDGHALLLAPGEAADVLVDFSAVAPGDTLILYNDCPAPLPGFDPRYDHHT</sequence>
<evidence type="ECO:0000313" key="4">
    <source>
        <dbReference type="Proteomes" id="UP000248749"/>
    </source>
</evidence>
<dbReference type="AlphaFoldDB" id="A0A2W2BHE9"/>
<comment type="similarity">
    <text evidence="1">Belongs to the multicopper oxidase family.</text>
</comment>
<feature type="non-terminal residue" evidence="3">
    <location>
        <position position="627"/>
    </location>
</feature>
<reference evidence="3 4" key="1">
    <citation type="submission" date="2018-01" db="EMBL/GenBank/DDBJ databases">
        <title>Draft genome sequence of Salinispora sp. 13K206.</title>
        <authorList>
            <person name="Sahin N."/>
            <person name="Saygin H."/>
            <person name="Ay H."/>
        </authorList>
    </citation>
    <scope>NUCLEOTIDE SEQUENCE [LARGE SCALE GENOMIC DNA]</scope>
    <source>
        <strain evidence="3 4">13K206</strain>
    </source>
</reference>
<organism evidence="3 4">
    <name type="scientific">Micromonospora deserti</name>
    <dbReference type="NCBI Taxonomy" id="2070366"/>
    <lineage>
        <taxon>Bacteria</taxon>
        <taxon>Bacillati</taxon>
        <taxon>Actinomycetota</taxon>
        <taxon>Actinomycetes</taxon>
        <taxon>Micromonosporales</taxon>
        <taxon>Micromonosporaceae</taxon>
        <taxon>Micromonospora</taxon>
    </lineage>
</organism>
<feature type="region of interest" description="Disordered" evidence="2">
    <location>
        <begin position="390"/>
        <end position="427"/>
    </location>
</feature>
<feature type="region of interest" description="Disordered" evidence="2">
    <location>
        <begin position="19"/>
        <end position="55"/>
    </location>
</feature>
<dbReference type="Gene3D" id="2.60.40.420">
    <property type="entry name" value="Cupredoxins - blue copper proteins"/>
    <property type="match status" value="2"/>
</dbReference>
<evidence type="ECO:0008006" key="5">
    <source>
        <dbReference type="Google" id="ProtNLM"/>
    </source>
</evidence>
<gene>
    <name evidence="3" type="ORF">C1I99_28335</name>
</gene>
<dbReference type="Proteomes" id="UP000248749">
    <property type="component" value="Unassembled WGS sequence"/>
</dbReference>
<evidence type="ECO:0000256" key="1">
    <source>
        <dbReference type="ARBA" id="ARBA00010609"/>
    </source>
</evidence>
<evidence type="ECO:0000313" key="3">
    <source>
        <dbReference type="EMBL" id="PZF86921.1"/>
    </source>
</evidence>
<dbReference type="InterPro" id="IPR045087">
    <property type="entry name" value="Cu-oxidase_fam"/>
</dbReference>
<keyword evidence="4" id="KW-1185">Reference proteome</keyword>
<accession>A0A2W2BHE9</accession>
<proteinExistence type="inferred from homology"/>
<dbReference type="CDD" id="cd13844">
    <property type="entry name" value="CuRO_1_BOD_CotA_like"/>
    <property type="match status" value="1"/>
</dbReference>
<comment type="caution">
    <text evidence="3">The sequence shown here is derived from an EMBL/GenBank/DDBJ whole genome shotgun (WGS) entry which is preliminary data.</text>
</comment>
<dbReference type="PANTHER" id="PTHR48267:SF1">
    <property type="entry name" value="BILIRUBIN OXIDASE"/>
    <property type="match status" value="1"/>
</dbReference>